<evidence type="ECO:0000313" key="1">
    <source>
        <dbReference type="EMBL" id="MDH1341895.1"/>
    </source>
</evidence>
<proteinExistence type="predicted"/>
<comment type="caution">
    <text evidence="1">The sequence shown here is derived from an EMBL/GenBank/DDBJ whole genome shotgun (WGS) entry which is preliminary data.</text>
</comment>
<sequence>MSNPIQESGNHLQAKMMPMVVHYALQSSEQGDDPIAVFSVEIDGGSLSTGCVVPDADPAALGSMAGIICNHLHMNAKYFPGDDRAEERTERRHLHYGNGQAAGQAVPLMGEFDVTFTPADPL</sequence>
<dbReference type="EMBL" id="JAOCJE010000002">
    <property type="protein sequence ID" value="MDH1341895.1"/>
    <property type="molecule type" value="Genomic_DNA"/>
</dbReference>
<organism evidence="1 2">
    <name type="scientific">Ectopseudomonas oleovorans</name>
    <name type="common">Pseudomonas oleovorans</name>
    <dbReference type="NCBI Taxonomy" id="301"/>
    <lineage>
        <taxon>Bacteria</taxon>
        <taxon>Pseudomonadati</taxon>
        <taxon>Pseudomonadota</taxon>
        <taxon>Gammaproteobacteria</taxon>
        <taxon>Pseudomonadales</taxon>
        <taxon>Pseudomonadaceae</taxon>
        <taxon>Ectopseudomonas</taxon>
    </lineage>
</organism>
<dbReference type="AlphaFoldDB" id="A0AA42U1F1"/>
<name>A0AA42U1F1_ECTOL</name>
<dbReference type="Proteomes" id="UP001161697">
    <property type="component" value="Unassembled WGS sequence"/>
</dbReference>
<gene>
    <name evidence="1" type="ORF">N5J11_22580</name>
</gene>
<accession>A0AA42U1F1</accession>
<protein>
    <submittedName>
        <fullName evidence="1">Uncharacterized protein</fullName>
    </submittedName>
</protein>
<reference evidence="1" key="1">
    <citation type="submission" date="2022-09" db="EMBL/GenBank/DDBJ databases">
        <title>Intensive care unit water sources are persistently colonized with multi-drug resistant bacteria and are the site of extensive horizontal gene transfer of antibiotic resistance genes.</title>
        <authorList>
            <person name="Diorio-Toth L."/>
        </authorList>
    </citation>
    <scope>NUCLEOTIDE SEQUENCE</scope>
    <source>
        <strain evidence="1">GD03704</strain>
    </source>
</reference>
<evidence type="ECO:0000313" key="2">
    <source>
        <dbReference type="Proteomes" id="UP001161697"/>
    </source>
</evidence>
<dbReference type="RefSeq" id="WP_279533536.1">
    <property type="nucleotide sequence ID" value="NZ_CP104579.1"/>
</dbReference>